<evidence type="ECO:0000313" key="9">
    <source>
        <dbReference type="Proteomes" id="UP001314205"/>
    </source>
</evidence>
<reference evidence="8 9" key="1">
    <citation type="submission" date="2023-11" db="EMBL/GenBank/DDBJ databases">
        <authorList>
            <person name="Hedman E."/>
            <person name="Englund M."/>
            <person name="Stromberg M."/>
            <person name="Nyberg Akerstrom W."/>
            <person name="Nylinder S."/>
            <person name="Jareborg N."/>
            <person name="Kallberg Y."/>
            <person name="Kronander E."/>
        </authorList>
    </citation>
    <scope>NUCLEOTIDE SEQUENCE [LARGE SCALE GENOMIC DNA]</scope>
</reference>
<gene>
    <name evidence="8" type="ORF">PARMNEM_LOCUS16827</name>
</gene>
<dbReference type="SUPFAM" id="SSF57716">
    <property type="entry name" value="Glucocorticoid receptor-like (DNA-binding domain)"/>
    <property type="match status" value="1"/>
</dbReference>
<dbReference type="EMBL" id="CAVLGL010000095">
    <property type="protein sequence ID" value="CAK1597670.1"/>
    <property type="molecule type" value="Genomic_DNA"/>
</dbReference>
<dbReference type="AlphaFoldDB" id="A0AAV1LRV1"/>
<dbReference type="GO" id="GO:0003677">
    <property type="term" value="F:DNA binding"/>
    <property type="evidence" value="ECO:0007669"/>
    <property type="project" value="UniProtKB-UniRule"/>
</dbReference>
<dbReference type="PROSITE" id="PS50950">
    <property type="entry name" value="ZF_THAP"/>
    <property type="match status" value="1"/>
</dbReference>
<evidence type="ECO:0000256" key="1">
    <source>
        <dbReference type="ARBA" id="ARBA00001968"/>
    </source>
</evidence>
<comment type="caution">
    <text evidence="8">The sequence shown here is derived from an EMBL/GenBank/DDBJ whole genome shotgun (WGS) entry which is preliminary data.</text>
</comment>
<keyword evidence="4" id="KW-0862">Zinc</keyword>
<organism evidence="8 9">
    <name type="scientific">Parnassius mnemosyne</name>
    <name type="common">clouded apollo</name>
    <dbReference type="NCBI Taxonomy" id="213953"/>
    <lineage>
        <taxon>Eukaryota</taxon>
        <taxon>Metazoa</taxon>
        <taxon>Ecdysozoa</taxon>
        <taxon>Arthropoda</taxon>
        <taxon>Hexapoda</taxon>
        <taxon>Insecta</taxon>
        <taxon>Pterygota</taxon>
        <taxon>Neoptera</taxon>
        <taxon>Endopterygota</taxon>
        <taxon>Lepidoptera</taxon>
        <taxon>Glossata</taxon>
        <taxon>Ditrysia</taxon>
        <taxon>Papilionoidea</taxon>
        <taxon>Papilionidae</taxon>
        <taxon>Parnassiinae</taxon>
        <taxon>Parnassini</taxon>
        <taxon>Parnassius</taxon>
        <taxon>Driopa</taxon>
    </lineage>
</organism>
<evidence type="ECO:0000256" key="5">
    <source>
        <dbReference type="ARBA" id="ARBA00023125"/>
    </source>
</evidence>
<evidence type="ECO:0000259" key="7">
    <source>
        <dbReference type="PROSITE" id="PS50950"/>
    </source>
</evidence>
<evidence type="ECO:0000256" key="2">
    <source>
        <dbReference type="ARBA" id="ARBA00022723"/>
    </source>
</evidence>
<evidence type="ECO:0000256" key="6">
    <source>
        <dbReference type="PROSITE-ProRule" id="PRU00309"/>
    </source>
</evidence>
<dbReference type="Pfam" id="PF05485">
    <property type="entry name" value="THAP"/>
    <property type="match status" value="1"/>
</dbReference>
<protein>
    <recommendedName>
        <fullName evidence="7">THAP-type domain-containing protein</fullName>
    </recommendedName>
</protein>
<accession>A0AAV1LRV1</accession>
<keyword evidence="5 6" id="KW-0238">DNA-binding</keyword>
<dbReference type="InterPro" id="IPR027806">
    <property type="entry name" value="HARBI1_dom"/>
</dbReference>
<dbReference type="PANTHER" id="PTHR23080">
    <property type="entry name" value="THAP DOMAIN PROTEIN"/>
    <property type="match status" value="1"/>
</dbReference>
<proteinExistence type="predicted"/>
<dbReference type="Pfam" id="PF13359">
    <property type="entry name" value="DDE_Tnp_4"/>
    <property type="match status" value="1"/>
</dbReference>
<comment type="cofactor">
    <cofactor evidence="1">
        <name>a divalent metal cation</name>
        <dbReference type="ChEBI" id="CHEBI:60240"/>
    </cofactor>
</comment>
<dbReference type="GO" id="GO:0008270">
    <property type="term" value="F:zinc ion binding"/>
    <property type="evidence" value="ECO:0007669"/>
    <property type="project" value="UniProtKB-KW"/>
</dbReference>
<dbReference type="PANTHER" id="PTHR23080:SF144">
    <property type="entry name" value="SPINDLE AND KINETOCHORE ASSOCIATED COMPLEX SUBUNIT 3"/>
    <property type="match status" value="1"/>
</dbReference>
<keyword evidence="9" id="KW-1185">Reference proteome</keyword>
<dbReference type="Proteomes" id="UP001314205">
    <property type="component" value="Unassembled WGS sequence"/>
</dbReference>
<evidence type="ECO:0000313" key="8">
    <source>
        <dbReference type="EMBL" id="CAK1597670.1"/>
    </source>
</evidence>
<sequence length="396" mass="45428">MVYKWCVVPQCTNTTISSPHKLFVSVPTNPKRRKMWLRLARRDPKSILAHTNVFMCEDHFNMEKDTINYLKYKMGFSQKILLADEAVPTKFHCQEDRRSRLPDAGPSREVFFKRQRIDIVTECLRRHSTTTHTESLQNDDMIQEIIEPKDEKSDSDISCFESGLLSPFGATSVKVTDSDSNVTDTNENIEKLQCLKNTLRLIEKKPDVYWNLPIAFRHNYHNVSCIIDCLEIDIQKPSKALHQALTWSEYKKGNTVKYLISCTPNGLVNYVSQGFGGRASDVTIVENCNFLDGLQQGTCILADRGFKHLEQILHEKGIKLLRPPSVNAGAKLSKTEVRQTKIIASLRIHIERVIRRVREFHMLKQHSVINTNICRVLDHVIIIACALINLQDSLIK</sequence>
<keyword evidence="3 6" id="KW-0863">Zinc-finger</keyword>
<evidence type="ECO:0000256" key="4">
    <source>
        <dbReference type="ARBA" id="ARBA00022833"/>
    </source>
</evidence>
<keyword evidence="2" id="KW-0479">Metal-binding</keyword>
<name>A0AAV1LRV1_9NEOP</name>
<feature type="domain" description="THAP-type" evidence="7">
    <location>
        <begin position="1"/>
        <end position="91"/>
    </location>
</feature>
<evidence type="ECO:0000256" key="3">
    <source>
        <dbReference type="ARBA" id="ARBA00022771"/>
    </source>
</evidence>
<dbReference type="InterPro" id="IPR006612">
    <property type="entry name" value="THAP_Znf"/>
</dbReference>
<dbReference type="SMART" id="SM00980">
    <property type="entry name" value="THAP"/>
    <property type="match status" value="1"/>
</dbReference>